<comment type="caution">
    <text evidence="1">The sequence shown here is derived from an EMBL/GenBank/DDBJ whole genome shotgun (WGS) entry which is preliminary data.</text>
</comment>
<keyword evidence="2" id="KW-1185">Reference proteome</keyword>
<proteinExistence type="predicted"/>
<accession>A0ABT6F2M5</accession>
<organism evidence="1 2">
    <name type="scientific">Candidatus Synechococcus calcipolaris G9</name>
    <dbReference type="NCBI Taxonomy" id="1497997"/>
    <lineage>
        <taxon>Bacteria</taxon>
        <taxon>Bacillati</taxon>
        <taxon>Cyanobacteriota</taxon>
        <taxon>Cyanophyceae</taxon>
        <taxon>Synechococcales</taxon>
        <taxon>Synechococcaceae</taxon>
        <taxon>Synechococcus</taxon>
    </lineage>
</organism>
<reference evidence="1" key="1">
    <citation type="journal article" date="2022" name="Genome Biol. Evol.">
        <title>A New Gene Family Diagnostic for Intracellular Biomineralization of Amorphous Ca Carbonates by Cyanobacteria.</title>
        <authorList>
            <person name="Benzerara K."/>
            <person name="Duprat E."/>
            <person name="Bitard-Feildel T."/>
            <person name="Caumes G."/>
            <person name="Cassier-Chauvat C."/>
            <person name="Chauvat F."/>
            <person name="Dezi M."/>
            <person name="Diop S.I."/>
            <person name="Gaschignard G."/>
            <person name="Gorgen S."/>
            <person name="Gugger M."/>
            <person name="Lopez-Garcia P."/>
            <person name="Millet M."/>
            <person name="Skouri-Panet F."/>
            <person name="Moreira D."/>
            <person name="Callebaut I."/>
        </authorList>
    </citation>
    <scope>NUCLEOTIDE SEQUENCE</scope>
    <source>
        <strain evidence="1">G9</strain>
    </source>
</reference>
<gene>
    <name evidence="1" type="ORF">L3556_14400</name>
</gene>
<dbReference type="RefSeq" id="WP_277868037.1">
    <property type="nucleotide sequence ID" value="NZ_JAKKUT010000008.1"/>
</dbReference>
<reference evidence="1" key="2">
    <citation type="submission" date="2022-01" db="EMBL/GenBank/DDBJ databases">
        <authorList>
            <person name="Zivanovic Y."/>
            <person name="Moreira D."/>
            <person name="Lopez-Garcia P."/>
        </authorList>
    </citation>
    <scope>NUCLEOTIDE SEQUENCE</scope>
    <source>
        <strain evidence="1">G9</strain>
    </source>
</reference>
<evidence type="ECO:0000313" key="1">
    <source>
        <dbReference type="EMBL" id="MDG2992111.1"/>
    </source>
</evidence>
<dbReference type="Proteomes" id="UP001154265">
    <property type="component" value="Unassembled WGS sequence"/>
</dbReference>
<protein>
    <submittedName>
        <fullName evidence="1">Uncharacterized protein</fullName>
    </submittedName>
</protein>
<name>A0ABT6F2M5_9SYNE</name>
<sequence length="231" mass="26743">MEKSLIATYGNLAIVMMQELVKTYQFSSSQFEMFRVKQAQRVAIARWLLHLEHDYPSENLPLGLKPFALELRELHELLTGLSVLDGNLPDADFWWLEIVKERQFVWFMGTLSDRRAYVNKASFLRFTQTYIERLESFDPTPEAKSYKQTHPTPAEDLLMSVVQFHVRAGDWQDNDTFSVPYRKWLKSMLAIANAIYKHPSFVPVISDGSGQIILGQKGRQRDDTKADLPDL</sequence>
<dbReference type="EMBL" id="JAKKUT010000008">
    <property type="protein sequence ID" value="MDG2992111.1"/>
    <property type="molecule type" value="Genomic_DNA"/>
</dbReference>
<evidence type="ECO:0000313" key="2">
    <source>
        <dbReference type="Proteomes" id="UP001154265"/>
    </source>
</evidence>